<dbReference type="EMBL" id="JAMKFB020000714">
    <property type="protein sequence ID" value="KAL0148023.1"/>
    <property type="molecule type" value="Genomic_DNA"/>
</dbReference>
<organism evidence="1 2">
    <name type="scientific">Cirrhinus mrigala</name>
    <name type="common">Mrigala</name>
    <dbReference type="NCBI Taxonomy" id="683832"/>
    <lineage>
        <taxon>Eukaryota</taxon>
        <taxon>Metazoa</taxon>
        <taxon>Chordata</taxon>
        <taxon>Craniata</taxon>
        <taxon>Vertebrata</taxon>
        <taxon>Euteleostomi</taxon>
        <taxon>Actinopterygii</taxon>
        <taxon>Neopterygii</taxon>
        <taxon>Teleostei</taxon>
        <taxon>Ostariophysi</taxon>
        <taxon>Cypriniformes</taxon>
        <taxon>Cyprinidae</taxon>
        <taxon>Labeoninae</taxon>
        <taxon>Labeonini</taxon>
        <taxon>Cirrhinus</taxon>
    </lineage>
</organism>
<comment type="caution">
    <text evidence="1">The sequence shown here is derived from an EMBL/GenBank/DDBJ whole genome shotgun (WGS) entry which is preliminary data.</text>
</comment>
<protein>
    <submittedName>
        <fullName evidence="1">Uncharacterized protein</fullName>
    </submittedName>
</protein>
<evidence type="ECO:0000313" key="1">
    <source>
        <dbReference type="EMBL" id="KAL0148023.1"/>
    </source>
</evidence>
<accession>A0ABD0MII0</accession>
<dbReference type="AlphaFoldDB" id="A0ABD0MII0"/>
<dbReference type="Proteomes" id="UP001529510">
    <property type="component" value="Unassembled WGS sequence"/>
</dbReference>
<keyword evidence="2" id="KW-1185">Reference proteome</keyword>
<sequence length="72" mass="7900">TYDQAESPSACGLYFKPVSRAATCGTCALWFGISWIRRTGGFDLFFPFSPSAPRLGLPRIGHYLRRTGEALG</sequence>
<proteinExistence type="predicted"/>
<evidence type="ECO:0000313" key="2">
    <source>
        <dbReference type="Proteomes" id="UP001529510"/>
    </source>
</evidence>
<name>A0ABD0MII0_CIRMR</name>
<gene>
    <name evidence="1" type="ORF">M9458_056638</name>
</gene>
<feature type="non-terminal residue" evidence="1">
    <location>
        <position position="1"/>
    </location>
</feature>
<feature type="non-terminal residue" evidence="1">
    <location>
        <position position="72"/>
    </location>
</feature>
<reference evidence="1 2" key="1">
    <citation type="submission" date="2024-05" db="EMBL/GenBank/DDBJ databases">
        <title>Genome sequencing and assembly of Indian major carp, Cirrhinus mrigala (Hamilton, 1822).</title>
        <authorList>
            <person name="Mohindra V."/>
            <person name="Chowdhury L.M."/>
            <person name="Lal K."/>
            <person name="Jena J.K."/>
        </authorList>
    </citation>
    <scope>NUCLEOTIDE SEQUENCE [LARGE SCALE GENOMIC DNA]</scope>
    <source>
        <strain evidence="1">CM1030</strain>
        <tissue evidence="1">Blood</tissue>
    </source>
</reference>